<sequence length="85" mass="10109">MKYLLTDYRGVEGIIFEVCSNKQEAEEKRESYGGDTKILLCESEEDVKDEKFEGYVCSICQKSHIQDWQKHLKSKEHQKNYKEEK</sequence>
<evidence type="ECO:0000313" key="2">
    <source>
        <dbReference type="Proteomes" id="UP000070248"/>
    </source>
</evidence>
<dbReference type="Proteomes" id="UP000070248">
    <property type="component" value="Unassembled WGS sequence"/>
</dbReference>
<dbReference type="AlphaFoldDB" id="A0A133VPT7"/>
<protein>
    <submittedName>
        <fullName evidence="1">Uncharacterized protein</fullName>
    </submittedName>
</protein>
<gene>
    <name evidence="1" type="ORF">AKJ59_00855</name>
</gene>
<keyword evidence="2" id="KW-1185">Reference proteome</keyword>
<dbReference type="SUPFAM" id="SSF57667">
    <property type="entry name" value="beta-beta-alpha zinc fingers"/>
    <property type="match status" value="1"/>
</dbReference>
<accession>A0A133VPT7</accession>
<dbReference type="EMBL" id="LHYL01000016">
    <property type="protein sequence ID" value="KXB08464.1"/>
    <property type="molecule type" value="Genomic_DNA"/>
</dbReference>
<proteinExistence type="predicted"/>
<organism evidence="1 2">
    <name type="scientific">candidate division MSBL1 archaeon SCGC-AAA385M02</name>
    <dbReference type="NCBI Taxonomy" id="1698287"/>
    <lineage>
        <taxon>Archaea</taxon>
        <taxon>Methanobacteriati</taxon>
        <taxon>Methanobacteriota</taxon>
        <taxon>candidate division MSBL1</taxon>
    </lineage>
</organism>
<evidence type="ECO:0000313" key="1">
    <source>
        <dbReference type="EMBL" id="KXB08464.1"/>
    </source>
</evidence>
<reference evidence="1 2" key="1">
    <citation type="journal article" date="2016" name="Sci. Rep.">
        <title>Metabolic traits of an uncultured archaeal lineage -MSBL1- from brine pools of the Red Sea.</title>
        <authorList>
            <person name="Mwirichia R."/>
            <person name="Alam I."/>
            <person name="Rashid M."/>
            <person name="Vinu M."/>
            <person name="Ba-Alawi W."/>
            <person name="Anthony Kamau A."/>
            <person name="Kamanda Ngugi D."/>
            <person name="Goker M."/>
            <person name="Klenk H.P."/>
            <person name="Bajic V."/>
            <person name="Stingl U."/>
        </authorList>
    </citation>
    <scope>NUCLEOTIDE SEQUENCE [LARGE SCALE GENOMIC DNA]</scope>
    <source>
        <strain evidence="1">SCGC-AAA385M02</strain>
    </source>
</reference>
<name>A0A133VPT7_9EURY</name>
<comment type="caution">
    <text evidence="1">The sequence shown here is derived from an EMBL/GenBank/DDBJ whole genome shotgun (WGS) entry which is preliminary data.</text>
</comment>
<dbReference type="InterPro" id="IPR036236">
    <property type="entry name" value="Znf_C2H2_sf"/>
</dbReference>